<reference evidence="1 2" key="1">
    <citation type="submission" date="2021-07" db="EMBL/GenBank/DDBJ databases">
        <title>Whole genome sequencing of non-tuberculosis mycobacteria type-strains.</title>
        <authorList>
            <person name="Igarashi Y."/>
            <person name="Osugi A."/>
            <person name="Mitarai S."/>
        </authorList>
    </citation>
    <scope>NUCLEOTIDE SEQUENCE [LARGE SCALE GENOMIC DNA]</scope>
    <source>
        <strain evidence="1 2">JCM 16370</strain>
    </source>
</reference>
<name>A0ABX8VG85_9MYCO</name>
<keyword evidence="2" id="KW-1185">Reference proteome</keyword>
<accession>A0ABX8VG85</accession>
<dbReference type="Proteomes" id="UP000825367">
    <property type="component" value="Chromosome"/>
</dbReference>
<evidence type="ECO:0000313" key="1">
    <source>
        <dbReference type="EMBL" id="QYL14569.1"/>
    </source>
</evidence>
<protein>
    <submittedName>
        <fullName evidence="1">Uncharacterized protein</fullName>
    </submittedName>
</protein>
<gene>
    <name evidence="1" type="ORF">K0O64_15245</name>
</gene>
<evidence type="ECO:0000313" key="2">
    <source>
        <dbReference type="Proteomes" id="UP000825367"/>
    </source>
</evidence>
<organism evidence="1 2">
    <name type="scientific">Mycolicibacterium pallens</name>
    <dbReference type="NCBI Taxonomy" id="370524"/>
    <lineage>
        <taxon>Bacteria</taxon>
        <taxon>Bacillati</taxon>
        <taxon>Actinomycetota</taxon>
        <taxon>Actinomycetes</taxon>
        <taxon>Mycobacteriales</taxon>
        <taxon>Mycobacteriaceae</taxon>
        <taxon>Mycolicibacterium</taxon>
    </lineage>
</organism>
<dbReference type="EMBL" id="CP080333">
    <property type="protein sequence ID" value="QYL14569.1"/>
    <property type="molecule type" value="Genomic_DNA"/>
</dbReference>
<proteinExistence type="predicted"/>
<dbReference type="RefSeq" id="WP_220045596.1">
    <property type="nucleotide sequence ID" value="NZ_BAAAVX010000038.1"/>
</dbReference>
<sequence length="96" mass="10840">MRYSDRVLNRIKKFIAKDFQVYACNAADGTPRVSLVAEFEYCDPFMLPMTVEAAHEMGLQLLAATMELKPEIMFPAHLAKKYRAGDISLEQLKAAV</sequence>